<evidence type="ECO:0000313" key="4">
    <source>
        <dbReference type="EMBL" id="MED1201930.1"/>
    </source>
</evidence>
<dbReference type="Proteomes" id="UP001341444">
    <property type="component" value="Unassembled WGS sequence"/>
</dbReference>
<comment type="similarity">
    <text evidence="1">Belongs to the glycosyl hydrolase 25 family.</text>
</comment>
<accession>A0ABU6MFW4</accession>
<dbReference type="Pfam" id="PF01183">
    <property type="entry name" value="Glyco_hydro_25"/>
    <property type="match status" value="1"/>
</dbReference>
<dbReference type="SUPFAM" id="SSF54106">
    <property type="entry name" value="LysM domain"/>
    <property type="match status" value="1"/>
</dbReference>
<protein>
    <submittedName>
        <fullName evidence="4">GH25 family lysozyme</fullName>
    </submittedName>
</protein>
<dbReference type="InterPro" id="IPR017853">
    <property type="entry name" value="GH"/>
</dbReference>
<dbReference type="SUPFAM" id="SSF51445">
    <property type="entry name" value="(Trans)glycosidases"/>
    <property type="match status" value="1"/>
</dbReference>
<name>A0ABU6MFW4_9BACI</name>
<keyword evidence="5" id="KW-1185">Reference proteome</keyword>
<comment type="caution">
    <text evidence="4">The sequence shown here is derived from an EMBL/GenBank/DDBJ whole genome shotgun (WGS) entry which is preliminary data.</text>
</comment>
<evidence type="ECO:0000256" key="1">
    <source>
        <dbReference type="ARBA" id="ARBA00010646"/>
    </source>
</evidence>
<evidence type="ECO:0000313" key="5">
    <source>
        <dbReference type="Proteomes" id="UP001341444"/>
    </source>
</evidence>
<reference evidence="4 5" key="1">
    <citation type="submission" date="2023-03" db="EMBL/GenBank/DDBJ databases">
        <title>Bacillus Genome Sequencing.</title>
        <authorList>
            <person name="Dunlap C."/>
        </authorList>
    </citation>
    <scope>NUCLEOTIDE SEQUENCE [LARGE SCALE GENOMIC DNA]</scope>
    <source>
        <strain evidence="4 5">B-23453</strain>
    </source>
</reference>
<dbReference type="CDD" id="cd00118">
    <property type="entry name" value="LysM"/>
    <property type="match status" value="1"/>
</dbReference>
<dbReference type="SMART" id="SM00257">
    <property type="entry name" value="LysM"/>
    <property type="match status" value="1"/>
</dbReference>
<gene>
    <name evidence="4" type="ORF">P4T90_02365</name>
</gene>
<dbReference type="Pfam" id="PF01476">
    <property type="entry name" value="LysM"/>
    <property type="match status" value="1"/>
</dbReference>
<dbReference type="InterPro" id="IPR002053">
    <property type="entry name" value="Glyco_hydro_25"/>
</dbReference>
<feature type="domain" description="LysM" evidence="3">
    <location>
        <begin position="332"/>
        <end position="375"/>
    </location>
</feature>
<evidence type="ECO:0000256" key="2">
    <source>
        <dbReference type="SAM" id="SignalP"/>
    </source>
</evidence>
<dbReference type="PANTHER" id="PTHR34135:SF2">
    <property type="entry name" value="LYSOZYME"/>
    <property type="match status" value="1"/>
</dbReference>
<sequence length="376" mass="41352">MKKINKFTAGLVLIFGLAFSFGSYAHASSTPDVDFIDVSHHNNEDGLPLAFYQTIKAGGIGGVVVKVSEGSYYVDPAASVNIANAKQAGLIVNAYHFARFTSKPSAKTEADWFDKKLQLVGFDKKKDGYVVVDVEADTLSSNPAALTEYTNTFITEMKNLGYSRMDLYTGSSFYNNRLKPQSLNVSKPWLASYPGNPVKNQPTAKFSNGKGAWQWSQNYRFIGMANYGYFDVSEDYAGKYTVKTAATQKVTKSVGTIQSVSLVNYMKSKHMDASYSNRSKLSKSYGITNYQGTSAQNLALLSKLKSGVKPAKTNTSNSKLTSQPIVKKLTTKTYTVKKGDTLSGIAQKYQLTVSEVKIINKLKSNIIFPKQKLQIE</sequence>
<dbReference type="Gene3D" id="3.20.20.80">
    <property type="entry name" value="Glycosidases"/>
    <property type="match status" value="1"/>
</dbReference>
<dbReference type="EMBL" id="JARMAB010000004">
    <property type="protein sequence ID" value="MED1201930.1"/>
    <property type="molecule type" value="Genomic_DNA"/>
</dbReference>
<evidence type="ECO:0000259" key="3">
    <source>
        <dbReference type="PROSITE" id="PS51782"/>
    </source>
</evidence>
<dbReference type="RefSeq" id="WP_066264469.1">
    <property type="nucleotide sequence ID" value="NZ_JARMAB010000004.1"/>
</dbReference>
<dbReference type="PROSITE" id="PS51782">
    <property type="entry name" value="LYSM"/>
    <property type="match status" value="1"/>
</dbReference>
<feature type="chain" id="PRO_5046984490" evidence="2">
    <location>
        <begin position="26"/>
        <end position="376"/>
    </location>
</feature>
<feature type="signal peptide" evidence="2">
    <location>
        <begin position="1"/>
        <end position="25"/>
    </location>
</feature>
<dbReference type="Gene3D" id="3.10.350.10">
    <property type="entry name" value="LysM domain"/>
    <property type="match status" value="1"/>
</dbReference>
<dbReference type="SUPFAM" id="SSF158634">
    <property type="entry name" value="RPA2825-like"/>
    <property type="match status" value="1"/>
</dbReference>
<proteinExistence type="inferred from homology"/>
<dbReference type="InterPro" id="IPR018392">
    <property type="entry name" value="LysM"/>
</dbReference>
<dbReference type="InterPro" id="IPR036779">
    <property type="entry name" value="LysM_dom_sf"/>
</dbReference>
<organism evidence="4 5">
    <name type="scientific">Heyndrickxia acidicola</name>
    <dbReference type="NCBI Taxonomy" id="209389"/>
    <lineage>
        <taxon>Bacteria</taxon>
        <taxon>Bacillati</taxon>
        <taxon>Bacillota</taxon>
        <taxon>Bacilli</taxon>
        <taxon>Bacillales</taxon>
        <taxon>Bacillaceae</taxon>
        <taxon>Heyndrickxia</taxon>
    </lineage>
</organism>
<keyword evidence="2" id="KW-0732">Signal</keyword>
<dbReference type="PROSITE" id="PS51904">
    <property type="entry name" value="GLYCOSYL_HYDROL_F25_2"/>
    <property type="match status" value="1"/>
</dbReference>
<dbReference type="PANTHER" id="PTHR34135">
    <property type="entry name" value="LYSOZYME"/>
    <property type="match status" value="1"/>
</dbReference>